<proteinExistence type="predicted"/>
<dbReference type="GO" id="GO:0003824">
    <property type="term" value="F:catalytic activity"/>
    <property type="evidence" value="ECO:0007669"/>
    <property type="project" value="InterPro"/>
</dbReference>
<dbReference type="InterPro" id="IPR001736">
    <property type="entry name" value="PLipase_D/transphosphatidylase"/>
</dbReference>
<reference evidence="2 4" key="1">
    <citation type="submission" date="2017-03" db="EMBL/GenBank/DDBJ databases">
        <title>Phylogenomics and comparative genomics of Lactobacillus salivarius, a mammalian gut commensal.</title>
        <authorList>
            <person name="Harris H.M."/>
        </authorList>
    </citation>
    <scope>NUCLEOTIDE SEQUENCE [LARGE SCALE GENOMIC DNA]</scope>
    <source>
        <strain evidence="2 4">JCM 1047</strain>
    </source>
</reference>
<dbReference type="Gene3D" id="3.30.870.10">
    <property type="entry name" value="Endonuclease Chain A"/>
    <property type="match status" value="1"/>
</dbReference>
<evidence type="ECO:0000259" key="1">
    <source>
        <dbReference type="PROSITE" id="PS50035"/>
    </source>
</evidence>
<comment type="caution">
    <text evidence="2">The sequence shown here is derived from an EMBL/GenBank/DDBJ whole genome shotgun (WGS) entry which is preliminary data.</text>
</comment>
<evidence type="ECO:0000313" key="4">
    <source>
        <dbReference type="Proteomes" id="UP000192575"/>
    </source>
</evidence>
<reference evidence="3" key="3">
    <citation type="journal article" date="2018" name="BMC Genomics">
        <title>Whole genome sequencing and function prediction of 133 gut anaerobes isolated from chicken caecum in pure cultures.</title>
        <authorList>
            <person name="Medvecky M."/>
            <person name="Cejkova D."/>
            <person name="Polansky O."/>
            <person name="Karasova D."/>
            <person name="Kubasova T."/>
            <person name="Cizek A."/>
            <person name="Rychlik I."/>
        </authorList>
    </citation>
    <scope>NUCLEOTIDE SEQUENCE</scope>
    <source>
        <strain evidence="3">An84</strain>
    </source>
</reference>
<evidence type="ECO:0000313" key="2">
    <source>
        <dbReference type="EMBL" id="OQQ89183.1"/>
    </source>
</evidence>
<dbReference type="Proteomes" id="UP000196255">
    <property type="component" value="Unassembled WGS sequence"/>
</dbReference>
<dbReference type="EMBL" id="NFHF01000038">
    <property type="protein sequence ID" value="OUN16502.1"/>
    <property type="molecule type" value="Genomic_DNA"/>
</dbReference>
<dbReference type="RefSeq" id="WP_081535654.1">
    <property type="nucleotide sequence ID" value="NZ_JACJKD010000037.1"/>
</dbReference>
<sequence>MTLQILDREKNKLYSDGNFWELSRKEENDCFYGVSFVSSIKFIEENLLPFYQDIELILGLSDNGNNSIGQRMQELMDKRVSWVNYVENNLESEFAKRILDGSLRLRFTKDKLIHSKVYLMENKEQNTYQCFTGSMNLTETAVLKNFEQLIWDYGSKNDDLYQLYKQMYDDIKKSSATYLDSKRLKGFLVKDNSKQTQLNVYTDSINMLSNSADTDEKVNFPSDEVKVYLNDTTKEIQNGNLGKKEAVTVNQTIKLFTELGNLRKEKTLKKATSEILNLNQIIEYQENSKKSSKKKSDVDYFPKPALIWNNEFEKLFTAPKVGEGGQVLKQVSLSDEELKEKLQLFCDIVNEYDTYKLSGEGWQTLGFLLYLYEAPFIWRVRDLYDLADKSKHREDVPIAVALIGQGKTGKSTLGRRLAAKLTGALNFTGSGEFEARSKYVNKAISEVLNEYLQTSGPVSPLMIDDVRPDLTTRQYFEDMIKRNSNSITGPMPTAIFTMNKEDDSKGVVSNRHEIARRIWFLSFESSFKGNSKEGDLKVDELLNRADSDLYYLCQQLLEEYFKDISEEDAIKIQADFLYPIKKILKDLLVKYDLFQEIEKFFEKDNYDYALYRGKSDWHMLIEQVKEPDDFSFIESNGKLQAQFNKQAFNKLSDGTNKNNGSSQMGLYYNNLPRKYEISDSSKYGTSGFMIDVDNFDKWMGEPVLRKKYEDTHGITDKKEKEEETYRQAKMQAQIQMDLQKDLVKQVVDAMDERNKKKKGFFGKIFGGK</sequence>
<reference evidence="5" key="2">
    <citation type="submission" date="2017-04" db="EMBL/GenBank/DDBJ databases">
        <title>Function of individual gut microbiota members based on whole genome sequencing of pure cultures obtained from chicken caecum.</title>
        <authorList>
            <person name="Medvecky M."/>
            <person name="Cejkova D."/>
            <person name="Polansky O."/>
            <person name="Karasova D."/>
            <person name="Kubasova T."/>
            <person name="Cizek A."/>
            <person name="Rychlik I."/>
        </authorList>
    </citation>
    <scope>NUCLEOTIDE SEQUENCE [LARGE SCALE GENOMIC DNA]</scope>
    <source>
        <strain evidence="5">An84</strain>
    </source>
</reference>
<dbReference type="AlphaFoldDB" id="A0A1V9R861"/>
<accession>A0A1V9R861</accession>
<protein>
    <recommendedName>
        <fullName evidence="1">PLD phosphodiesterase domain-containing protein</fullName>
    </recommendedName>
</protein>
<name>A0A1V9R861_9LACO</name>
<dbReference type="PROSITE" id="PS50035">
    <property type="entry name" value="PLD"/>
    <property type="match status" value="1"/>
</dbReference>
<evidence type="ECO:0000313" key="3">
    <source>
        <dbReference type="EMBL" id="OUN16502.1"/>
    </source>
</evidence>
<dbReference type="EMBL" id="NBEF01000034">
    <property type="protein sequence ID" value="OQQ89183.1"/>
    <property type="molecule type" value="Genomic_DNA"/>
</dbReference>
<organism evidence="2 4">
    <name type="scientific">Ligilactobacillus salivarius</name>
    <dbReference type="NCBI Taxonomy" id="1624"/>
    <lineage>
        <taxon>Bacteria</taxon>
        <taxon>Bacillati</taxon>
        <taxon>Bacillota</taxon>
        <taxon>Bacilli</taxon>
        <taxon>Lactobacillales</taxon>
        <taxon>Lactobacillaceae</taxon>
        <taxon>Ligilactobacillus</taxon>
    </lineage>
</organism>
<evidence type="ECO:0000313" key="5">
    <source>
        <dbReference type="Proteomes" id="UP000196255"/>
    </source>
</evidence>
<feature type="domain" description="PLD phosphodiesterase" evidence="1">
    <location>
        <begin position="109"/>
        <end position="141"/>
    </location>
</feature>
<dbReference type="Proteomes" id="UP000192575">
    <property type="component" value="Unassembled WGS sequence"/>
</dbReference>
<dbReference type="SUPFAM" id="SSF56024">
    <property type="entry name" value="Phospholipase D/nuclease"/>
    <property type="match status" value="1"/>
</dbReference>
<dbReference type="GO" id="GO:0006793">
    <property type="term" value="P:phosphorus metabolic process"/>
    <property type="evidence" value="ECO:0007669"/>
    <property type="project" value="UniProtKB-ARBA"/>
</dbReference>
<gene>
    <name evidence="3" type="ORF">B5G36_10075</name>
    <name evidence="2" type="ORF">B6U56_10350</name>
</gene>